<protein>
    <recommendedName>
        <fullName evidence="1">Peptidyl-prolyl cis-trans isomerase</fullName>
        <shortName evidence="1">PPIase</shortName>
        <ecNumber evidence="1">5.2.1.8</ecNumber>
    </recommendedName>
</protein>
<dbReference type="PANTHER" id="PTHR11071:SF532">
    <property type="entry name" value="PEPTIDYL-PROLYL CIS-TRANS ISOMERASE"/>
    <property type="match status" value="1"/>
</dbReference>
<comment type="catalytic activity">
    <reaction evidence="1">
        <text>[protein]-peptidylproline (omega=180) = [protein]-peptidylproline (omega=0)</text>
        <dbReference type="Rhea" id="RHEA:16237"/>
        <dbReference type="Rhea" id="RHEA-COMP:10747"/>
        <dbReference type="Rhea" id="RHEA-COMP:10748"/>
        <dbReference type="ChEBI" id="CHEBI:83833"/>
        <dbReference type="ChEBI" id="CHEBI:83834"/>
        <dbReference type="EC" id="5.2.1.8"/>
    </reaction>
</comment>
<keyword evidence="1" id="KW-0697">Rotamase</keyword>
<sequence>MIRGEENIKGYPALVSPTMFFHFIVNNEPLDSVSFELFEDKIPKTAENFCVLNTGEKGFDYKAFCFQRIILGSMCQAGDFPCHNGTWQ</sequence>
<dbReference type="PRINTS" id="PR00153">
    <property type="entry name" value="CSAPPISMRASE"/>
</dbReference>
<dbReference type="Ensembl" id="ENSEAST00005029725.2">
    <property type="protein sequence ID" value="ENSEASP00005027376.1"/>
    <property type="gene ID" value="ENSEASG00005018652.2"/>
</dbReference>
<reference evidence="3" key="2">
    <citation type="submission" date="2025-08" db="UniProtKB">
        <authorList>
            <consortium name="Ensembl"/>
        </authorList>
    </citation>
    <scope>IDENTIFICATION</scope>
</reference>
<dbReference type="PANTHER" id="PTHR11071">
    <property type="entry name" value="PEPTIDYL-PROLYL CIS-TRANS ISOMERASE"/>
    <property type="match status" value="1"/>
</dbReference>
<dbReference type="SUPFAM" id="SSF50891">
    <property type="entry name" value="Cyclophilin-like"/>
    <property type="match status" value="1"/>
</dbReference>
<evidence type="ECO:0000256" key="1">
    <source>
        <dbReference type="RuleBase" id="RU363019"/>
    </source>
</evidence>
<dbReference type="OMA" id="DPRNEIC"/>
<dbReference type="Pfam" id="PF00160">
    <property type="entry name" value="Pro_isomerase"/>
    <property type="match status" value="1"/>
</dbReference>
<dbReference type="GO" id="GO:0005737">
    <property type="term" value="C:cytoplasm"/>
    <property type="evidence" value="ECO:0007669"/>
    <property type="project" value="TreeGrafter"/>
</dbReference>
<keyword evidence="4" id="KW-1185">Reference proteome</keyword>
<evidence type="ECO:0000259" key="2">
    <source>
        <dbReference type="PROSITE" id="PS50072"/>
    </source>
</evidence>
<comment type="similarity">
    <text evidence="1">Belongs to the cyclophilin-type PPIase family.</text>
</comment>
<dbReference type="InterPro" id="IPR029000">
    <property type="entry name" value="Cyclophilin-like_dom_sf"/>
</dbReference>
<reference evidence="3" key="3">
    <citation type="submission" date="2025-09" db="UniProtKB">
        <authorList>
            <consortium name="Ensembl"/>
        </authorList>
    </citation>
    <scope>IDENTIFICATION</scope>
</reference>
<name>A0A8C4ML20_EQUAS</name>
<proteinExistence type="inferred from homology"/>
<keyword evidence="1" id="KW-0413">Isomerase</keyword>
<dbReference type="PROSITE" id="PS50072">
    <property type="entry name" value="CSA_PPIASE_2"/>
    <property type="match status" value="1"/>
</dbReference>
<evidence type="ECO:0000313" key="3">
    <source>
        <dbReference type="Ensembl" id="ENSEASP00005027376.1"/>
    </source>
</evidence>
<dbReference type="GO" id="GO:0003755">
    <property type="term" value="F:peptidyl-prolyl cis-trans isomerase activity"/>
    <property type="evidence" value="ECO:0007669"/>
    <property type="project" value="UniProtKB-UniRule"/>
</dbReference>
<dbReference type="EC" id="5.2.1.8" evidence="1"/>
<organism evidence="3 4">
    <name type="scientific">Equus asinus</name>
    <name type="common">Donkey</name>
    <name type="synonym">Equus africanus asinus</name>
    <dbReference type="NCBI Taxonomy" id="9793"/>
    <lineage>
        <taxon>Eukaryota</taxon>
        <taxon>Metazoa</taxon>
        <taxon>Chordata</taxon>
        <taxon>Craniata</taxon>
        <taxon>Vertebrata</taxon>
        <taxon>Euteleostomi</taxon>
        <taxon>Mammalia</taxon>
        <taxon>Eutheria</taxon>
        <taxon>Laurasiatheria</taxon>
        <taxon>Perissodactyla</taxon>
        <taxon>Equidae</taxon>
        <taxon>Equus</taxon>
    </lineage>
</organism>
<dbReference type="GO" id="GO:0006457">
    <property type="term" value="P:protein folding"/>
    <property type="evidence" value="ECO:0007669"/>
    <property type="project" value="TreeGrafter"/>
</dbReference>
<dbReference type="GO" id="GO:0016018">
    <property type="term" value="F:cyclosporin A binding"/>
    <property type="evidence" value="ECO:0007669"/>
    <property type="project" value="TreeGrafter"/>
</dbReference>
<evidence type="ECO:0000313" key="4">
    <source>
        <dbReference type="Proteomes" id="UP000694387"/>
    </source>
</evidence>
<reference evidence="3 4" key="1">
    <citation type="journal article" date="2020" name="Nat. Commun.">
        <title>Donkey genomes provide new insights into domestication and selection for coat color.</title>
        <authorList>
            <person name="Wang"/>
            <person name="C."/>
            <person name="Li"/>
            <person name="H."/>
            <person name="Guo"/>
            <person name="Y."/>
            <person name="Huang"/>
            <person name="J."/>
            <person name="Sun"/>
            <person name="Y."/>
            <person name="Min"/>
            <person name="J."/>
            <person name="Wang"/>
            <person name="J."/>
            <person name="Fang"/>
            <person name="X."/>
            <person name="Zhao"/>
            <person name="Z."/>
            <person name="Wang"/>
            <person name="S."/>
            <person name="Zhang"/>
            <person name="Y."/>
            <person name="Liu"/>
            <person name="Q."/>
            <person name="Jiang"/>
            <person name="Q."/>
            <person name="Wang"/>
            <person name="X."/>
            <person name="Guo"/>
            <person name="Y."/>
            <person name="Yang"/>
            <person name="C."/>
            <person name="Wang"/>
            <person name="Y."/>
            <person name="Tian"/>
            <person name="F."/>
            <person name="Zhuang"/>
            <person name="G."/>
            <person name="Fan"/>
            <person name="Y."/>
            <person name="Gao"/>
            <person name="Q."/>
            <person name="Li"/>
            <person name="Y."/>
            <person name="Ju"/>
            <person name="Z."/>
            <person name="Li"/>
            <person name="J."/>
            <person name="Li"/>
            <person name="R."/>
            <person name="Hou"/>
            <person name="M."/>
            <person name="Yang"/>
            <person name="G."/>
            <person name="Liu"/>
            <person name="G."/>
            <person name="Liu"/>
            <person name="W."/>
            <person name="Guo"/>
            <person name="J."/>
            <person name="Pan"/>
            <person name="S."/>
            <person name="Fan"/>
            <person name="G."/>
            <person name="Zhang"/>
            <person name="W."/>
            <person name="Zhang"/>
            <person name="R."/>
            <person name="Yu"/>
            <person name="J."/>
            <person name="Zhang"/>
            <person name="X."/>
            <person name="Yin"/>
            <person name="Q."/>
            <person name="Ji"/>
            <person name="C."/>
            <person name="Jin"/>
            <person name="Y."/>
            <person name="Yue"/>
            <person name="G."/>
            <person name="Liu"/>
            <person name="M."/>
            <person name="Xu"/>
            <person name="J."/>
            <person name="Liu"/>
            <person name="S."/>
            <person name="Jordana"/>
            <person name="J."/>
            <person name="Noce"/>
            <person name="A."/>
            <person name="Amills"/>
            <person name="M."/>
            <person name="Wu"/>
            <person name="D.D."/>
            <person name="Li"/>
            <person name="S."/>
            <person name="Zhou"/>
            <person name="X. and Zhong"/>
            <person name="J."/>
        </authorList>
    </citation>
    <scope>NUCLEOTIDE SEQUENCE [LARGE SCALE GENOMIC DNA]</scope>
</reference>
<feature type="domain" description="PPIase cyclophilin-type" evidence="2">
    <location>
        <begin position="20"/>
        <end position="88"/>
    </location>
</feature>
<accession>A0A8C4ML20</accession>
<comment type="function">
    <text evidence="1">PPIases accelerate the folding of proteins. It catalyzes the cis-trans isomerization of proline imidic peptide bonds in oligopeptides.</text>
</comment>
<dbReference type="Gene3D" id="2.40.100.10">
    <property type="entry name" value="Cyclophilin-like"/>
    <property type="match status" value="1"/>
</dbReference>
<dbReference type="AlphaFoldDB" id="A0A8C4ML20"/>
<dbReference type="InterPro" id="IPR002130">
    <property type="entry name" value="Cyclophilin-type_PPIase_dom"/>
</dbReference>
<dbReference type="GeneTree" id="ENSGT00950000183087"/>
<dbReference type="Proteomes" id="UP000694387">
    <property type="component" value="Chromosome 2"/>
</dbReference>